<dbReference type="Proteomes" id="UP000721844">
    <property type="component" value="Unassembled WGS sequence"/>
</dbReference>
<name>A0A963Z5N1_9PROT</name>
<dbReference type="EMBL" id="JAESVA010000010">
    <property type="protein sequence ID" value="MCB8882956.1"/>
    <property type="molecule type" value="Genomic_DNA"/>
</dbReference>
<protein>
    <submittedName>
        <fullName evidence="1">Type II toxin-antitoxin system PemK/MazF family toxin</fullName>
    </submittedName>
</protein>
<dbReference type="GO" id="GO:0003677">
    <property type="term" value="F:DNA binding"/>
    <property type="evidence" value="ECO:0007669"/>
    <property type="project" value="InterPro"/>
</dbReference>
<dbReference type="Pfam" id="PF02452">
    <property type="entry name" value="PemK_toxin"/>
    <property type="match status" value="1"/>
</dbReference>
<sequence length="111" mass="12067">MFAFGSIVLTRFPFTDLSGDKRRPALVVSRDNDRRTDLVVCFITSVPRTGPDLAPLDAIAGTGLKVSSVVRFDKLATLDRSVIAGKLGEAPAEWLATHRQTFLGVFGFNTL</sequence>
<dbReference type="RefSeq" id="WP_227309614.1">
    <property type="nucleotide sequence ID" value="NZ_JAESVA010000010.1"/>
</dbReference>
<accession>A0A963Z5N1</accession>
<evidence type="ECO:0000313" key="2">
    <source>
        <dbReference type="Proteomes" id="UP000721844"/>
    </source>
</evidence>
<dbReference type="SUPFAM" id="SSF50118">
    <property type="entry name" value="Cell growth inhibitor/plasmid maintenance toxic component"/>
    <property type="match status" value="1"/>
</dbReference>
<organism evidence="1 2">
    <name type="scientific">Acidisoma cellulosilyticum</name>
    <dbReference type="NCBI Taxonomy" id="2802395"/>
    <lineage>
        <taxon>Bacteria</taxon>
        <taxon>Pseudomonadati</taxon>
        <taxon>Pseudomonadota</taxon>
        <taxon>Alphaproteobacteria</taxon>
        <taxon>Acetobacterales</taxon>
        <taxon>Acidocellaceae</taxon>
        <taxon>Acidisoma</taxon>
    </lineage>
</organism>
<keyword evidence="2" id="KW-1185">Reference proteome</keyword>
<gene>
    <name evidence="1" type="ORF">ACELLULO517_22100</name>
</gene>
<comment type="caution">
    <text evidence="1">The sequence shown here is derived from an EMBL/GenBank/DDBJ whole genome shotgun (WGS) entry which is preliminary data.</text>
</comment>
<reference evidence="1 2" key="1">
    <citation type="journal article" date="2021" name="Microorganisms">
        <title>Acidisoma silvae sp. nov. and Acidisomacellulosilytica sp. nov., Two Acidophilic Bacteria Isolated from Decaying Wood, Hydrolyzing Cellulose and Producing Poly-3-hydroxybutyrate.</title>
        <authorList>
            <person name="Mieszkin S."/>
            <person name="Pouder E."/>
            <person name="Uroz S."/>
            <person name="Simon-Colin C."/>
            <person name="Alain K."/>
        </authorList>
    </citation>
    <scope>NUCLEOTIDE SEQUENCE [LARGE SCALE GENOMIC DNA]</scope>
    <source>
        <strain evidence="1 2">HW T5.17</strain>
    </source>
</reference>
<dbReference type="Gene3D" id="2.30.30.110">
    <property type="match status" value="1"/>
</dbReference>
<dbReference type="AlphaFoldDB" id="A0A963Z5N1"/>
<dbReference type="InterPro" id="IPR003477">
    <property type="entry name" value="PemK-like"/>
</dbReference>
<dbReference type="InterPro" id="IPR011067">
    <property type="entry name" value="Plasmid_toxin/cell-grow_inhib"/>
</dbReference>
<proteinExistence type="predicted"/>
<evidence type="ECO:0000313" key="1">
    <source>
        <dbReference type="EMBL" id="MCB8882956.1"/>
    </source>
</evidence>